<feature type="domain" description="ABC transmembrane type-1" evidence="9">
    <location>
        <begin position="15"/>
        <end position="291"/>
    </location>
</feature>
<dbReference type="InterPro" id="IPR003439">
    <property type="entry name" value="ABC_transporter-like_ATP-bd"/>
</dbReference>
<feature type="transmembrane region" description="Helical" evidence="7">
    <location>
        <begin position="241"/>
        <end position="262"/>
    </location>
</feature>
<feature type="transmembrane region" description="Helical" evidence="7">
    <location>
        <begin position="150"/>
        <end position="166"/>
    </location>
</feature>
<comment type="caution">
    <text evidence="10">The sequence shown here is derived from an EMBL/GenBank/DDBJ whole genome shotgun (WGS) entry which is preliminary data.</text>
</comment>
<dbReference type="Proteomes" id="UP000659124">
    <property type="component" value="Unassembled WGS sequence"/>
</dbReference>
<dbReference type="InterPro" id="IPR039421">
    <property type="entry name" value="Type_1_exporter"/>
</dbReference>
<evidence type="ECO:0000259" key="8">
    <source>
        <dbReference type="PROSITE" id="PS50893"/>
    </source>
</evidence>
<evidence type="ECO:0000256" key="4">
    <source>
        <dbReference type="ARBA" id="ARBA00022840"/>
    </source>
</evidence>
<reference evidence="10 11" key="1">
    <citation type="submission" date="2020-09" db="EMBL/GenBank/DDBJ databases">
        <title>Genome sequences of type strains of Chitinophaga qingshengii and Chitinophaga varians.</title>
        <authorList>
            <person name="Kittiwongwattana C."/>
        </authorList>
    </citation>
    <scope>NUCLEOTIDE SEQUENCE [LARGE SCALE GENOMIC DNA]</scope>
    <source>
        <strain evidence="10 11">JCM 30026</strain>
    </source>
</reference>
<evidence type="ECO:0000256" key="5">
    <source>
        <dbReference type="ARBA" id="ARBA00022989"/>
    </source>
</evidence>
<proteinExistence type="predicted"/>
<dbReference type="SMART" id="SM00382">
    <property type="entry name" value="AAA"/>
    <property type="match status" value="1"/>
</dbReference>
<keyword evidence="5 7" id="KW-1133">Transmembrane helix</keyword>
<feature type="domain" description="ABC transporter" evidence="8">
    <location>
        <begin position="328"/>
        <end position="554"/>
    </location>
</feature>
<dbReference type="NCBIfam" id="TIGR01194">
    <property type="entry name" value="cyc_pep_trnsptr"/>
    <property type="match status" value="1"/>
</dbReference>
<dbReference type="InterPro" id="IPR036640">
    <property type="entry name" value="ABC1_TM_sf"/>
</dbReference>
<dbReference type="SUPFAM" id="SSF52540">
    <property type="entry name" value="P-loop containing nucleoside triphosphate hydrolases"/>
    <property type="match status" value="1"/>
</dbReference>
<protein>
    <submittedName>
        <fullName evidence="10">Cyclic peptide export ABC transporter</fullName>
    </submittedName>
</protein>
<keyword evidence="2 7" id="KW-0812">Transmembrane</keyword>
<sequence>MKLFRLFPGPPAKTMVIIVVLGLLNSAMSSGMLILINNRMSGKALPFPGYEWLAYILLLVGILLVGRVFHAYMIKLSQNALYTVEVSLLQKIRAALFQDFEGLGEEKVYTAISDAKMLAQTPEVILGLFNAAIMVVCGLAYMFWIKPLGGAALLVLMIFLLLLYLLRNKKIEVELNKVRDLQNQYYKYLRDLLFGFREVKMSIERNENLYHDFLQRNRDQGRELSVKTNIRYLNNELAGSLSWYLLLGLILFVFPALNHLGVAEMNTFVVVTLYMMGPVSTLITFIPFITRTKIAVERIEELEHSIRANITVKQQYNDLAEIQEFLNVRFEDVSFFYESRNGKQPFGIGPLNLELRKGEVVFITGSNGSGKSTFMNMLAGLYLPASGNIKLNGKEIGIHNYPYYSDQLSAIFTGNYLFNENYNQWDLTTSNELFMDLIALMELKDVIKLDTIYKDIGTRYSKGQQKRLAMIYALLEEKDVILLDEWAAEQDPYFRARFYKYILPLLKKRGKTVVAVTHDESYYTCADRVIHFEEGVIVKDHYLQPGIQAVHIDIK</sequence>
<dbReference type="SUPFAM" id="SSF90123">
    <property type="entry name" value="ABC transporter transmembrane region"/>
    <property type="match status" value="1"/>
</dbReference>
<feature type="transmembrane region" description="Helical" evidence="7">
    <location>
        <begin position="124"/>
        <end position="144"/>
    </location>
</feature>
<gene>
    <name evidence="10" type="ORF">ICL07_02680</name>
</gene>
<feature type="transmembrane region" description="Helical" evidence="7">
    <location>
        <begin position="52"/>
        <end position="69"/>
    </location>
</feature>
<dbReference type="EMBL" id="JACVFC010000001">
    <property type="protein sequence ID" value="MBC9929261.1"/>
    <property type="molecule type" value="Genomic_DNA"/>
</dbReference>
<feature type="transmembrane region" description="Helical" evidence="7">
    <location>
        <begin position="268"/>
        <end position="289"/>
    </location>
</feature>
<evidence type="ECO:0000256" key="1">
    <source>
        <dbReference type="ARBA" id="ARBA00004651"/>
    </source>
</evidence>
<evidence type="ECO:0000256" key="6">
    <source>
        <dbReference type="ARBA" id="ARBA00023136"/>
    </source>
</evidence>
<dbReference type="InterPro" id="IPR005898">
    <property type="entry name" value="Cyc_pep_transpt_SyrD/YojI"/>
</dbReference>
<evidence type="ECO:0000256" key="2">
    <source>
        <dbReference type="ARBA" id="ARBA00022692"/>
    </source>
</evidence>
<dbReference type="Pfam" id="PF00005">
    <property type="entry name" value="ABC_tran"/>
    <property type="match status" value="1"/>
</dbReference>
<dbReference type="InterPro" id="IPR011527">
    <property type="entry name" value="ABC1_TM_dom"/>
</dbReference>
<keyword evidence="4" id="KW-0067">ATP-binding</keyword>
<dbReference type="RefSeq" id="WP_188086400.1">
    <property type="nucleotide sequence ID" value="NZ_JACVFC010000001.1"/>
</dbReference>
<dbReference type="PANTHER" id="PTHR24221:SF654">
    <property type="entry name" value="ATP-BINDING CASSETTE SUB-FAMILY B MEMBER 6"/>
    <property type="match status" value="1"/>
</dbReference>
<dbReference type="PANTHER" id="PTHR24221">
    <property type="entry name" value="ATP-BINDING CASSETTE SUB-FAMILY B"/>
    <property type="match status" value="1"/>
</dbReference>
<dbReference type="Gene3D" id="3.40.50.300">
    <property type="entry name" value="P-loop containing nucleotide triphosphate hydrolases"/>
    <property type="match status" value="1"/>
</dbReference>
<evidence type="ECO:0000313" key="10">
    <source>
        <dbReference type="EMBL" id="MBC9929261.1"/>
    </source>
</evidence>
<evidence type="ECO:0000313" key="11">
    <source>
        <dbReference type="Proteomes" id="UP000659124"/>
    </source>
</evidence>
<organism evidence="10 11">
    <name type="scientific">Chitinophaga qingshengii</name>
    <dbReference type="NCBI Taxonomy" id="1569794"/>
    <lineage>
        <taxon>Bacteria</taxon>
        <taxon>Pseudomonadati</taxon>
        <taxon>Bacteroidota</taxon>
        <taxon>Chitinophagia</taxon>
        <taxon>Chitinophagales</taxon>
        <taxon>Chitinophagaceae</taxon>
        <taxon>Chitinophaga</taxon>
    </lineage>
</organism>
<keyword evidence="3" id="KW-0547">Nucleotide-binding</keyword>
<evidence type="ECO:0000259" key="9">
    <source>
        <dbReference type="PROSITE" id="PS50929"/>
    </source>
</evidence>
<evidence type="ECO:0000256" key="3">
    <source>
        <dbReference type="ARBA" id="ARBA00022741"/>
    </source>
</evidence>
<keyword evidence="6 7" id="KW-0472">Membrane</keyword>
<accession>A0ABR7TIC2</accession>
<comment type="subcellular location">
    <subcellularLocation>
        <location evidence="1">Cell membrane</location>
        <topology evidence="1">Multi-pass membrane protein</topology>
    </subcellularLocation>
</comment>
<feature type="transmembrane region" description="Helical" evidence="7">
    <location>
        <begin position="12"/>
        <end position="36"/>
    </location>
</feature>
<dbReference type="PROSITE" id="PS50929">
    <property type="entry name" value="ABC_TM1F"/>
    <property type="match status" value="1"/>
</dbReference>
<evidence type="ECO:0000256" key="7">
    <source>
        <dbReference type="SAM" id="Phobius"/>
    </source>
</evidence>
<dbReference type="Gene3D" id="1.20.1560.10">
    <property type="entry name" value="ABC transporter type 1, transmembrane domain"/>
    <property type="match status" value="1"/>
</dbReference>
<dbReference type="InterPro" id="IPR003593">
    <property type="entry name" value="AAA+_ATPase"/>
</dbReference>
<dbReference type="InterPro" id="IPR027417">
    <property type="entry name" value="P-loop_NTPase"/>
</dbReference>
<dbReference type="PROSITE" id="PS50893">
    <property type="entry name" value="ABC_TRANSPORTER_2"/>
    <property type="match status" value="1"/>
</dbReference>
<keyword evidence="11" id="KW-1185">Reference proteome</keyword>
<name>A0ABR7TIC2_9BACT</name>